<dbReference type="PANTHER" id="PTHR34815:SF2">
    <property type="entry name" value="N-ACETYLTRANSFERASE DOMAIN-CONTAINING PROTEIN"/>
    <property type="match status" value="1"/>
</dbReference>
<dbReference type="HOGENOM" id="CLU_845888_0_0_1"/>
<proteinExistence type="predicted"/>
<dbReference type="Pfam" id="PF22998">
    <property type="entry name" value="GNAT_LYC1-like"/>
    <property type="match status" value="1"/>
</dbReference>
<reference evidence="3" key="2">
    <citation type="submission" date="2010-04" db="EMBL/GenBank/DDBJ databases">
        <authorList>
            <person name="Buell R."/>
            <person name="Hamilton J."/>
            <person name="Hostetler J."/>
        </authorList>
    </citation>
    <scope>NUCLEOTIDE SEQUENCE [LARGE SCALE GENOMIC DNA]</scope>
    <source>
        <strain evidence="3">DAOM:BR144</strain>
    </source>
</reference>
<dbReference type="InterPro" id="IPR016181">
    <property type="entry name" value="Acyl_CoA_acyltransferase"/>
</dbReference>
<evidence type="ECO:0000313" key="3">
    <source>
        <dbReference type="Proteomes" id="UP000019132"/>
    </source>
</evidence>
<dbReference type="EnsemblProtists" id="PYU1_T003507">
    <property type="protein sequence ID" value="PYU1_T003507"/>
    <property type="gene ID" value="PYU1_G003497"/>
</dbReference>
<evidence type="ECO:0000259" key="1">
    <source>
        <dbReference type="Pfam" id="PF22998"/>
    </source>
</evidence>
<dbReference type="OMA" id="TKDMALP"/>
<dbReference type="EMBL" id="GL376603">
    <property type="status" value="NOT_ANNOTATED_CDS"/>
    <property type="molecule type" value="Genomic_DNA"/>
</dbReference>
<keyword evidence="3" id="KW-1185">Reference proteome</keyword>
<dbReference type="VEuPathDB" id="FungiDB:PYU1_G003497"/>
<protein>
    <recommendedName>
        <fullName evidence="1">LYC1 C-terminal domain-containing protein</fullName>
    </recommendedName>
</protein>
<dbReference type="Gene3D" id="3.40.630.30">
    <property type="match status" value="1"/>
</dbReference>
<accession>K3WEW6</accession>
<dbReference type="InterPro" id="IPR055100">
    <property type="entry name" value="GNAT_LYC1-like"/>
</dbReference>
<dbReference type="InParanoid" id="K3WEW6"/>
<dbReference type="STRING" id="431595.K3WEW6"/>
<sequence>MTGFEANFRLVELKREELKVQTNVDDYDMWGAPKLSLDVYLERETVKRATPFSQHGGSVWGLVERVSSSTSGGAQWSNDGDDASDAEIVPGDDAICCHCEVLSFPCVFWNSDSVMTHGASYHIGSVFTLPSYRKRGLAGYFLAALAKRLKTYPNAVASVLYSDIGPTYYDKLGWRLHPSTIAELNVAAARNTAAIETGKDASTGTKLFLDQELDAFLAQDNRCIVDEMSGGQYDGKEVFAALPTRDSIEWQFCIGVHYANIRGFKDLPSQCGLKLDNDAFVVWCHNLKESTLYIVRARFPKDASRHDAVLQLLRAALVEAKAFQLDHVAIWDPPSLLFAPEIVSKLDV</sequence>
<evidence type="ECO:0000313" key="2">
    <source>
        <dbReference type="EnsemblProtists" id="PYU1_T003507"/>
    </source>
</evidence>
<reference evidence="3" key="1">
    <citation type="journal article" date="2010" name="Genome Biol.">
        <title>Genome sequence of the necrotrophic plant pathogen Pythium ultimum reveals original pathogenicity mechanisms and effector repertoire.</title>
        <authorList>
            <person name="Levesque C.A."/>
            <person name="Brouwer H."/>
            <person name="Cano L."/>
            <person name="Hamilton J.P."/>
            <person name="Holt C."/>
            <person name="Huitema E."/>
            <person name="Raffaele S."/>
            <person name="Robideau G.P."/>
            <person name="Thines M."/>
            <person name="Win J."/>
            <person name="Zerillo M.M."/>
            <person name="Beakes G.W."/>
            <person name="Boore J.L."/>
            <person name="Busam D."/>
            <person name="Dumas B."/>
            <person name="Ferriera S."/>
            <person name="Fuerstenberg S.I."/>
            <person name="Gachon C.M."/>
            <person name="Gaulin E."/>
            <person name="Govers F."/>
            <person name="Grenville-Briggs L."/>
            <person name="Horner N."/>
            <person name="Hostetler J."/>
            <person name="Jiang R.H."/>
            <person name="Johnson J."/>
            <person name="Krajaejun T."/>
            <person name="Lin H."/>
            <person name="Meijer H.J."/>
            <person name="Moore B."/>
            <person name="Morris P."/>
            <person name="Phuntmart V."/>
            <person name="Puiu D."/>
            <person name="Shetty J."/>
            <person name="Stajich J.E."/>
            <person name="Tripathy S."/>
            <person name="Wawra S."/>
            <person name="van West P."/>
            <person name="Whitty B.R."/>
            <person name="Coutinho P.M."/>
            <person name="Henrissat B."/>
            <person name="Martin F."/>
            <person name="Thomas P.D."/>
            <person name="Tyler B.M."/>
            <person name="De Vries R.P."/>
            <person name="Kamoun S."/>
            <person name="Yandell M."/>
            <person name="Tisserat N."/>
            <person name="Buell C.R."/>
        </authorList>
    </citation>
    <scope>NUCLEOTIDE SEQUENCE</scope>
    <source>
        <strain evidence="3">DAOM:BR144</strain>
    </source>
</reference>
<reference evidence="2" key="3">
    <citation type="submission" date="2015-02" db="UniProtKB">
        <authorList>
            <consortium name="EnsemblProtists"/>
        </authorList>
    </citation>
    <scope>IDENTIFICATION</scope>
    <source>
        <strain evidence="2">DAOM BR144</strain>
    </source>
</reference>
<dbReference type="Proteomes" id="UP000019132">
    <property type="component" value="Unassembled WGS sequence"/>
</dbReference>
<name>K3WEW6_GLOUD</name>
<dbReference type="SUPFAM" id="SSF55729">
    <property type="entry name" value="Acyl-CoA N-acyltransferases (Nat)"/>
    <property type="match status" value="1"/>
</dbReference>
<organism evidence="2 3">
    <name type="scientific">Globisporangium ultimum (strain ATCC 200006 / CBS 805.95 / DAOM BR144)</name>
    <name type="common">Pythium ultimum</name>
    <dbReference type="NCBI Taxonomy" id="431595"/>
    <lineage>
        <taxon>Eukaryota</taxon>
        <taxon>Sar</taxon>
        <taxon>Stramenopiles</taxon>
        <taxon>Oomycota</taxon>
        <taxon>Peronosporomycetes</taxon>
        <taxon>Pythiales</taxon>
        <taxon>Pythiaceae</taxon>
        <taxon>Globisporangium</taxon>
    </lineage>
</organism>
<dbReference type="PANTHER" id="PTHR34815">
    <property type="entry name" value="LYSINE ACETYLTRANSFERASE"/>
    <property type="match status" value="1"/>
</dbReference>
<dbReference type="eggNOG" id="ENOG502RZ3A">
    <property type="taxonomic scope" value="Eukaryota"/>
</dbReference>
<feature type="domain" description="LYC1 C-terminal" evidence="1">
    <location>
        <begin position="197"/>
        <end position="337"/>
    </location>
</feature>
<dbReference type="AlphaFoldDB" id="K3WEW6"/>
<dbReference type="InterPro" id="IPR053013">
    <property type="entry name" value="LAT"/>
</dbReference>